<feature type="binding site" evidence="7">
    <location>
        <position position="176"/>
    </location>
    <ligand>
        <name>substrate</name>
    </ligand>
</feature>
<keyword evidence="5 7" id="KW-0012">Acyltransferase</keyword>
<feature type="binding site" evidence="7">
    <location>
        <position position="282"/>
    </location>
    <ligand>
        <name>Fe cation</name>
        <dbReference type="ChEBI" id="CHEBI:24875"/>
    </ligand>
</feature>
<keyword evidence="9" id="KW-0378">Hydrolase</keyword>
<comment type="caution">
    <text evidence="7">Lacks conserved residue(s) required for the propagation of feature annotation.</text>
</comment>
<comment type="catalytic activity">
    <reaction evidence="6 7">
        <text>L-threonylcarbamoyladenylate + adenosine(37) in tRNA = N(6)-L-threonylcarbamoyladenosine(37) in tRNA + AMP + H(+)</text>
        <dbReference type="Rhea" id="RHEA:37059"/>
        <dbReference type="Rhea" id="RHEA-COMP:10162"/>
        <dbReference type="Rhea" id="RHEA-COMP:10163"/>
        <dbReference type="ChEBI" id="CHEBI:15378"/>
        <dbReference type="ChEBI" id="CHEBI:73682"/>
        <dbReference type="ChEBI" id="CHEBI:74411"/>
        <dbReference type="ChEBI" id="CHEBI:74418"/>
        <dbReference type="ChEBI" id="CHEBI:456215"/>
        <dbReference type="EC" id="2.3.1.234"/>
    </reaction>
</comment>
<keyword evidence="4 7" id="KW-0408">Iron</keyword>
<evidence type="ECO:0000259" key="8">
    <source>
        <dbReference type="Pfam" id="PF00814"/>
    </source>
</evidence>
<dbReference type="GO" id="GO:0016787">
    <property type="term" value="F:hydrolase activity"/>
    <property type="evidence" value="ECO:0007669"/>
    <property type="project" value="UniProtKB-KW"/>
</dbReference>
<dbReference type="EMBL" id="CP001145">
    <property type="protein sequence ID" value="ACI17726.1"/>
    <property type="molecule type" value="Genomic_DNA"/>
</dbReference>
<dbReference type="PANTHER" id="PTHR11735">
    <property type="entry name" value="TRNA N6-ADENOSINE THREONYLCARBAMOYLTRANSFERASE"/>
    <property type="match status" value="1"/>
</dbReference>
<dbReference type="KEGG" id="cpo:COPRO5265_0634"/>
<dbReference type="NCBIfam" id="TIGR00329">
    <property type="entry name" value="gcp_kae1"/>
    <property type="match status" value="1"/>
</dbReference>
<comment type="cofactor">
    <cofactor evidence="7">
        <name>Fe(2+)</name>
        <dbReference type="ChEBI" id="CHEBI:29033"/>
    </cofactor>
    <text evidence="7">Binds 1 Fe(2+) ion per subunit.</text>
</comment>
<dbReference type="RefSeq" id="WP_012544378.1">
    <property type="nucleotide sequence ID" value="NC_011295.1"/>
</dbReference>
<feature type="domain" description="Gcp-like" evidence="8">
    <location>
        <begin position="25"/>
        <end position="288"/>
    </location>
</feature>
<dbReference type="GO" id="GO:0005737">
    <property type="term" value="C:cytoplasm"/>
    <property type="evidence" value="ECO:0007669"/>
    <property type="project" value="UniProtKB-SubCell"/>
</dbReference>
<dbReference type="EC" id="2.3.1.234" evidence="7"/>
<name>B5Y892_COPPD</name>
<dbReference type="eggNOG" id="COG0533">
    <property type="taxonomic scope" value="Bacteria"/>
</dbReference>
<gene>
    <name evidence="9" type="primary">gcP</name>
    <name evidence="7" type="synonym">tsaD</name>
    <name evidence="9" type="ordered locus">COPRO5265_0634</name>
</gene>
<keyword evidence="2 7" id="KW-0819">tRNA processing</keyword>
<evidence type="ECO:0000256" key="6">
    <source>
        <dbReference type="ARBA" id="ARBA00048117"/>
    </source>
</evidence>
<dbReference type="InterPro" id="IPR000905">
    <property type="entry name" value="Gcp-like_dom"/>
</dbReference>
<dbReference type="OrthoDB" id="9806197at2"/>
<dbReference type="GO" id="GO:0002949">
    <property type="term" value="P:tRNA threonylcarbamoyladenosine modification"/>
    <property type="evidence" value="ECO:0007669"/>
    <property type="project" value="UniProtKB-UniRule"/>
</dbReference>
<feature type="binding site" evidence="7">
    <location>
        <position position="159"/>
    </location>
    <ligand>
        <name>substrate</name>
    </ligand>
</feature>
<organism evidence="9 10">
    <name type="scientific">Coprothermobacter proteolyticus (strain ATCC 35245 / DSM 5265 / OCM 4 / BT)</name>
    <dbReference type="NCBI Taxonomy" id="309798"/>
    <lineage>
        <taxon>Bacteria</taxon>
        <taxon>Pseudomonadati</taxon>
        <taxon>Coprothermobacterota</taxon>
        <taxon>Coprothermobacteria</taxon>
        <taxon>Coprothermobacterales</taxon>
        <taxon>Coprothermobacteraceae</taxon>
        <taxon>Coprothermobacter</taxon>
    </lineage>
</organism>
<dbReference type="Proteomes" id="UP000001732">
    <property type="component" value="Chromosome"/>
</dbReference>
<feature type="binding site" evidence="7">
    <location>
        <position position="172"/>
    </location>
    <ligand>
        <name>substrate</name>
    </ligand>
</feature>
<evidence type="ECO:0000256" key="4">
    <source>
        <dbReference type="ARBA" id="ARBA00023004"/>
    </source>
</evidence>
<reference evidence="10" key="1">
    <citation type="submission" date="2008-08" db="EMBL/GenBank/DDBJ databases">
        <title>The complete genome sequence of Coprothermobacter proteolyticus strain ATCC 5245 / DSM 5265 / BT.</title>
        <authorList>
            <person name="Dodson R.J."/>
            <person name="Durkin A.S."/>
            <person name="Wu M."/>
            <person name="Eisen J."/>
            <person name="Sutton G."/>
        </authorList>
    </citation>
    <scope>NUCLEOTIDE SEQUENCE [LARGE SCALE GENOMIC DNA]</scope>
    <source>
        <strain evidence="10">ATCC 35245 / DSM 5265 / OCM 4 / BT</strain>
    </source>
</reference>
<feature type="binding site" evidence="7">
    <location>
        <begin position="126"/>
        <end position="130"/>
    </location>
    <ligand>
        <name>substrate</name>
    </ligand>
</feature>
<feature type="binding site" evidence="7">
    <location>
        <position position="104"/>
    </location>
    <ligand>
        <name>Fe cation</name>
        <dbReference type="ChEBI" id="CHEBI:24875"/>
    </ligand>
</feature>
<comment type="similarity">
    <text evidence="7">Belongs to the KAE1 / TsaD family.</text>
</comment>
<keyword evidence="10" id="KW-1185">Reference proteome</keyword>
<sequence>MGYRILAIETSCDETAVACLNGDKVVQSKVFSQIDLHEAFGGVLPEAAARRHLEVLPVLLKDVAKPDLIAVTAGPGLLPALLTGVSVALGLSRGWQVPVMGINHVVAHVAAAALERRIELPVLGLVVSGGHTSFYLIEKWSDPKVLGWTYDDAAGECLDKVGRALGMKYPAGAEIDNLALTIKERVTMPLPLKNEDSFNFSFSGLKTAALKYKGKISNEVLAASLMEAVVNHLLDRIEKVLKKYPYPLVVGGGVSASKFLRQRMHEHFGERVIFPSAQLSTDNADMVAVYAALLLQEGIVPGSCVTPDPNMEQGWC</sequence>
<keyword evidence="1 7" id="KW-0808">Transferase</keyword>
<protein>
    <recommendedName>
        <fullName evidence="7">tRNA N6-adenosine threonylcarbamoyltransferase</fullName>
        <ecNumber evidence="7">2.3.1.234</ecNumber>
    </recommendedName>
    <alternativeName>
        <fullName evidence="7">N6-L-threonylcarbamoyladenine synthase</fullName>
        <shortName evidence="7">t(6)A synthase</shortName>
    </alternativeName>
    <alternativeName>
        <fullName evidence="7">t(6)A37 threonylcarbamoyladenosine biosynthesis protein TsaD</fullName>
    </alternativeName>
    <alternativeName>
        <fullName evidence="7">tRNA threonylcarbamoyladenosine biosynthesis protein TsaD</fullName>
    </alternativeName>
</protein>
<dbReference type="InterPro" id="IPR043129">
    <property type="entry name" value="ATPase_NBD"/>
</dbReference>
<evidence type="ECO:0000256" key="1">
    <source>
        <dbReference type="ARBA" id="ARBA00022679"/>
    </source>
</evidence>
<dbReference type="GO" id="GO:0061711">
    <property type="term" value="F:tRNA N(6)-L-threonylcarbamoyladenine synthase activity"/>
    <property type="evidence" value="ECO:0007669"/>
    <property type="project" value="UniProtKB-EC"/>
</dbReference>
<comment type="subcellular location">
    <subcellularLocation>
        <location evidence="7">Cytoplasm</location>
    </subcellularLocation>
</comment>
<feature type="binding site" evidence="7">
    <location>
        <position position="108"/>
    </location>
    <ligand>
        <name>Fe cation</name>
        <dbReference type="ChEBI" id="CHEBI:24875"/>
    </ligand>
</feature>
<comment type="function">
    <text evidence="7">Required for the formation of a threonylcarbamoyl group on adenosine at position 37 (t(6)A37) in tRNAs that read codons beginning with adenine. Is involved in the transfer of the threonylcarbamoyl moiety of threonylcarbamoyl-AMP (TC-AMP) to the N6 group of A37, together with TsaE and TsaB. TsaD likely plays a direct catalytic role in this reaction.</text>
</comment>
<proteinExistence type="inferred from homology"/>
<dbReference type="PRINTS" id="PR00789">
    <property type="entry name" value="OSIALOPTASE"/>
</dbReference>
<evidence type="ECO:0000256" key="3">
    <source>
        <dbReference type="ARBA" id="ARBA00022723"/>
    </source>
</evidence>
<accession>B5Y892</accession>
<keyword evidence="3 7" id="KW-0479">Metal-binding</keyword>
<keyword evidence="7" id="KW-0963">Cytoplasm</keyword>
<dbReference type="InterPro" id="IPR017861">
    <property type="entry name" value="KAE1/TsaD"/>
</dbReference>
<dbReference type="GO" id="GO:0005506">
    <property type="term" value="F:iron ion binding"/>
    <property type="evidence" value="ECO:0007669"/>
    <property type="project" value="UniProtKB-UniRule"/>
</dbReference>
<evidence type="ECO:0000256" key="7">
    <source>
        <dbReference type="HAMAP-Rule" id="MF_01445"/>
    </source>
</evidence>
<dbReference type="SUPFAM" id="SSF53067">
    <property type="entry name" value="Actin-like ATPase domain"/>
    <property type="match status" value="1"/>
</dbReference>
<dbReference type="STRING" id="309798.COPRO5265_0634"/>
<dbReference type="PANTHER" id="PTHR11735:SF6">
    <property type="entry name" value="TRNA N6-ADENOSINE THREONYLCARBAMOYLTRANSFERASE, MITOCHONDRIAL"/>
    <property type="match status" value="1"/>
</dbReference>
<evidence type="ECO:0000313" key="9">
    <source>
        <dbReference type="EMBL" id="ACI17726.1"/>
    </source>
</evidence>
<dbReference type="HOGENOM" id="CLU_023208_0_2_9"/>
<evidence type="ECO:0000256" key="2">
    <source>
        <dbReference type="ARBA" id="ARBA00022694"/>
    </source>
</evidence>
<dbReference type="HAMAP" id="MF_01445">
    <property type="entry name" value="TsaD"/>
    <property type="match status" value="1"/>
</dbReference>
<dbReference type="InterPro" id="IPR022450">
    <property type="entry name" value="TsaD"/>
</dbReference>
<reference evidence="9 10" key="2">
    <citation type="journal article" date="2014" name="Genome Announc.">
        <title>Complete Genome Sequence of Coprothermobacter proteolyticus DSM 5265.</title>
        <authorList>
            <person name="Alexiev A."/>
            <person name="Coil D.A."/>
            <person name="Badger J.H."/>
            <person name="Enticknap J."/>
            <person name="Ward N."/>
            <person name="Robb F.T."/>
            <person name="Eisen J.A."/>
        </authorList>
    </citation>
    <scope>NUCLEOTIDE SEQUENCE [LARGE SCALE GENOMIC DNA]</scope>
    <source>
        <strain evidence="10">ATCC 35245 / DSM 5265 / OCM 4 / BT</strain>
    </source>
</reference>
<dbReference type="AlphaFoldDB" id="B5Y892"/>
<dbReference type="Gene3D" id="3.30.420.40">
    <property type="match status" value="2"/>
</dbReference>
<evidence type="ECO:0000256" key="5">
    <source>
        <dbReference type="ARBA" id="ARBA00023315"/>
    </source>
</evidence>
<dbReference type="Pfam" id="PF00814">
    <property type="entry name" value="TsaD"/>
    <property type="match status" value="1"/>
</dbReference>
<evidence type="ECO:0000313" key="10">
    <source>
        <dbReference type="Proteomes" id="UP000001732"/>
    </source>
</evidence>
<dbReference type="NCBIfam" id="TIGR03723">
    <property type="entry name" value="T6A_TsaD_YgjD"/>
    <property type="match status" value="1"/>
</dbReference>